<dbReference type="AlphaFoldDB" id="A0A6G3ZWZ5"/>
<evidence type="ECO:0000256" key="8">
    <source>
        <dbReference type="ARBA" id="ARBA00023136"/>
    </source>
</evidence>
<dbReference type="InterPro" id="IPR050901">
    <property type="entry name" value="BP-dep_ABC_trans_perm"/>
</dbReference>
<dbReference type="EMBL" id="JAAIKC010000003">
    <property type="protein sequence ID" value="NEW06600.1"/>
    <property type="molecule type" value="Genomic_DNA"/>
</dbReference>
<evidence type="ECO:0000259" key="10">
    <source>
        <dbReference type="PROSITE" id="PS50928"/>
    </source>
</evidence>
<sequence length="320" mass="35593">MNQMKQQVEHNTPTAASTQWRSLLFKVNSNELMPPFYLWLTIVALTLFTLAPFVYLITTSFSQSKDLLSGNLIPQSLTLSNYGKLFDGKAGSDFLHAIYNSISVGFWTTGITIFVGIFASYALARLRFRLRVTVLFTILAMQLLPSISIIVPMYIMMRDGISINIPFTSIALLHTKPLLDTHFALTVAYISFSLPFAIWLMTGYFQSISKELEEASYMDGCGKLNTMFRIILPLALPGIAATAIFTFLNSWDEYMFASAFSQTYASKTLPIAVREFIGKHSIDWGLMTAGGVIASLPPVLISLFLYRYIVSGLSAGAVKE</sequence>
<name>A0A6G3ZWZ5_9BACL</name>
<proteinExistence type="inferred from homology"/>
<feature type="domain" description="ABC transmembrane type-1" evidence="10">
    <location>
        <begin position="98"/>
        <end position="305"/>
    </location>
</feature>
<evidence type="ECO:0000256" key="9">
    <source>
        <dbReference type="RuleBase" id="RU363032"/>
    </source>
</evidence>
<feature type="transmembrane region" description="Helical" evidence="9">
    <location>
        <begin position="284"/>
        <end position="306"/>
    </location>
</feature>
<keyword evidence="7 9" id="KW-1133">Transmembrane helix</keyword>
<feature type="transmembrane region" description="Helical" evidence="9">
    <location>
        <begin position="226"/>
        <end position="248"/>
    </location>
</feature>
<keyword evidence="4" id="KW-1003">Cell membrane</keyword>
<dbReference type="PANTHER" id="PTHR32243:SF50">
    <property type="entry name" value="MALTOSE_MALTODEXTRIN TRANSPORT SYSTEM PERMEASE PROTEIN MALG"/>
    <property type="match status" value="1"/>
</dbReference>
<keyword evidence="6 9" id="KW-0812">Transmembrane</keyword>
<feature type="transmembrane region" description="Helical" evidence="9">
    <location>
        <begin position="135"/>
        <end position="157"/>
    </location>
</feature>
<feature type="transmembrane region" description="Helical" evidence="9">
    <location>
        <begin position="183"/>
        <end position="205"/>
    </location>
</feature>
<evidence type="ECO:0000256" key="2">
    <source>
        <dbReference type="ARBA" id="ARBA00009047"/>
    </source>
</evidence>
<keyword evidence="5" id="KW-0762">Sugar transport</keyword>
<organism evidence="11">
    <name type="scientific">Paenibacillus sp. SYP-B3998</name>
    <dbReference type="NCBI Taxonomy" id="2678564"/>
    <lineage>
        <taxon>Bacteria</taxon>
        <taxon>Bacillati</taxon>
        <taxon>Bacillota</taxon>
        <taxon>Bacilli</taxon>
        <taxon>Bacillales</taxon>
        <taxon>Paenibacillaceae</taxon>
        <taxon>Paenibacillus</taxon>
    </lineage>
</organism>
<comment type="similarity">
    <text evidence="2">Belongs to the binding-protein-dependent transport system permease family. MalFG subfamily.</text>
</comment>
<comment type="subcellular location">
    <subcellularLocation>
        <location evidence="1 9">Cell membrane</location>
        <topology evidence="1 9">Multi-pass membrane protein</topology>
    </subcellularLocation>
</comment>
<dbReference type="InterPro" id="IPR000515">
    <property type="entry name" value="MetI-like"/>
</dbReference>
<dbReference type="RefSeq" id="WP_163945897.1">
    <property type="nucleotide sequence ID" value="NZ_JAAIKC010000003.1"/>
</dbReference>
<evidence type="ECO:0000256" key="6">
    <source>
        <dbReference type="ARBA" id="ARBA00022692"/>
    </source>
</evidence>
<keyword evidence="8 9" id="KW-0472">Membrane</keyword>
<dbReference type="GO" id="GO:0005886">
    <property type="term" value="C:plasma membrane"/>
    <property type="evidence" value="ECO:0007669"/>
    <property type="project" value="UniProtKB-SubCell"/>
</dbReference>
<keyword evidence="3 9" id="KW-0813">Transport</keyword>
<evidence type="ECO:0000256" key="7">
    <source>
        <dbReference type="ARBA" id="ARBA00022989"/>
    </source>
</evidence>
<dbReference type="Gene3D" id="1.10.3720.10">
    <property type="entry name" value="MetI-like"/>
    <property type="match status" value="1"/>
</dbReference>
<comment type="caution">
    <text evidence="11">The sequence shown here is derived from an EMBL/GenBank/DDBJ whole genome shotgun (WGS) entry which is preliminary data.</text>
</comment>
<accession>A0A6G3ZWZ5</accession>
<feature type="transmembrane region" description="Helical" evidence="9">
    <location>
        <begin position="36"/>
        <end position="57"/>
    </location>
</feature>
<dbReference type="PANTHER" id="PTHR32243">
    <property type="entry name" value="MALTOSE TRANSPORT SYSTEM PERMEASE-RELATED"/>
    <property type="match status" value="1"/>
</dbReference>
<evidence type="ECO:0000256" key="1">
    <source>
        <dbReference type="ARBA" id="ARBA00004651"/>
    </source>
</evidence>
<dbReference type="GO" id="GO:0055085">
    <property type="term" value="P:transmembrane transport"/>
    <property type="evidence" value="ECO:0007669"/>
    <property type="project" value="InterPro"/>
</dbReference>
<gene>
    <name evidence="11" type="ORF">GK047_11305</name>
</gene>
<reference evidence="11" key="1">
    <citation type="submission" date="2020-02" db="EMBL/GenBank/DDBJ databases">
        <authorList>
            <person name="Shen X.-R."/>
            <person name="Zhang Y.-X."/>
        </authorList>
    </citation>
    <scope>NUCLEOTIDE SEQUENCE</scope>
    <source>
        <strain evidence="11">SYP-B3998</strain>
    </source>
</reference>
<protein>
    <submittedName>
        <fullName evidence="11">Carbohydrate ABC transporter permease</fullName>
    </submittedName>
</protein>
<evidence type="ECO:0000256" key="4">
    <source>
        <dbReference type="ARBA" id="ARBA00022475"/>
    </source>
</evidence>
<feature type="transmembrane region" description="Helical" evidence="9">
    <location>
        <begin position="104"/>
        <end position="123"/>
    </location>
</feature>
<dbReference type="SUPFAM" id="SSF161098">
    <property type="entry name" value="MetI-like"/>
    <property type="match status" value="1"/>
</dbReference>
<evidence type="ECO:0000256" key="3">
    <source>
        <dbReference type="ARBA" id="ARBA00022448"/>
    </source>
</evidence>
<dbReference type="InterPro" id="IPR035906">
    <property type="entry name" value="MetI-like_sf"/>
</dbReference>
<dbReference type="Pfam" id="PF00528">
    <property type="entry name" value="BPD_transp_1"/>
    <property type="match status" value="1"/>
</dbReference>
<dbReference type="CDD" id="cd06261">
    <property type="entry name" value="TM_PBP2"/>
    <property type="match status" value="1"/>
</dbReference>
<dbReference type="PROSITE" id="PS50928">
    <property type="entry name" value="ABC_TM1"/>
    <property type="match status" value="1"/>
</dbReference>
<evidence type="ECO:0000313" key="11">
    <source>
        <dbReference type="EMBL" id="NEW06600.1"/>
    </source>
</evidence>
<evidence type="ECO:0000256" key="5">
    <source>
        <dbReference type="ARBA" id="ARBA00022597"/>
    </source>
</evidence>